<dbReference type="RefSeq" id="XP_052945172.1">
    <property type="nucleotide sequence ID" value="XM_053092760.1"/>
</dbReference>
<evidence type="ECO:0000259" key="6">
    <source>
        <dbReference type="Pfam" id="PF01494"/>
    </source>
</evidence>
<keyword evidence="4" id="KW-0503">Monooxygenase</keyword>
<dbReference type="GO" id="GO:0071949">
    <property type="term" value="F:FAD binding"/>
    <property type="evidence" value="ECO:0007669"/>
    <property type="project" value="InterPro"/>
</dbReference>
<keyword evidence="1" id="KW-0285">Flavoprotein</keyword>
<proteinExistence type="predicted"/>
<dbReference type="Proteomes" id="UP001164286">
    <property type="component" value="Unassembled WGS sequence"/>
</dbReference>
<dbReference type="Gene3D" id="3.50.50.60">
    <property type="entry name" value="FAD/NAD(P)-binding domain"/>
    <property type="match status" value="1"/>
</dbReference>
<dbReference type="PRINTS" id="PR00420">
    <property type="entry name" value="RNGMNOXGNASE"/>
</dbReference>
<evidence type="ECO:0000313" key="8">
    <source>
        <dbReference type="Proteomes" id="UP001164286"/>
    </source>
</evidence>
<evidence type="ECO:0000256" key="1">
    <source>
        <dbReference type="ARBA" id="ARBA00022630"/>
    </source>
</evidence>
<comment type="caution">
    <text evidence="7">The sequence shown here is derived from an EMBL/GenBank/DDBJ whole genome shotgun (WGS) entry which is preliminary data.</text>
</comment>
<dbReference type="EMBL" id="JAKWFO010000005">
    <property type="protein sequence ID" value="KAI9635395.1"/>
    <property type="molecule type" value="Genomic_DNA"/>
</dbReference>
<evidence type="ECO:0000256" key="2">
    <source>
        <dbReference type="ARBA" id="ARBA00022827"/>
    </source>
</evidence>
<dbReference type="SUPFAM" id="SSF51905">
    <property type="entry name" value="FAD/NAD(P)-binding domain"/>
    <property type="match status" value="1"/>
</dbReference>
<reference evidence="7" key="1">
    <citation type="journal article" date="2022" name="G3 (Bethesda)">
        <title>High quality genome of the basidiomycete yeast Dioszegia hungarica PDD-24b-2 isolated from cloud water.</title>
        <authorList>
            <person name="Jarrige D."/>
            <person name="Haridas S."/>
            <person name="Bleykasten-Grosshans C."/>
            <person name="Joly M."/>
            <person name="Nadalig T."/>
            <person name="Sancelme M."/>
            <person name="Vuilleumier S."/>
            <person name="Grigoriev I.V."/>
            <person name="Amato P."/>
            <person name="Bringel F."/>
        </authorList>
    </citation>
    <scope>NUCLEOTIDE SEQUENCE</scope>
    <source>
        <strain evidence="7">PDD-24b-2</strain>
    </source>
</reference>
<evidence type="ECO:0000256" key="4">
    <source>
        <dbReference type="ARBA" id="ARBA00023033"/>
    </source>
</evidence>
<evidence type="ECO:0000256" key="5">
    <source>
        <dbReference type="SAM" id="SignalP"/>
    </source>
</evidence>
<sequence length="393" mass="42048">MSKPILISGGGLASLLLARSLVRSKIPCVVFERDQAIDFRGQGYRLRLSAEGLDAIEEVLGPDGFADFYGRCGKTGGMGFSEFDAVSGEQTEHKIPEGLSSREGKVVGISRGDMREAFLQGSEGCVQWGKQVKGYEETADGVKAIFSDGTYSEEGAMLVAGEGLKSEVAKQLSGGMLKVYDTGARGIHGQASTTAFKGLGEGVFRLRDNTDKNAELMIITNVRPGEMDDPNIKFGWTMVGAPGVVRAPNDDYSIIGKDAADLAKRLTKDWHPKFKPLFNEMDELEAAFWKITISTPTGVPEWPNSPRVTVIGDAAHSMTPAGGIGANTAVRDSALLGRLLKEAGGYKEGITAAYEKEMRVYASEAVKSSWGMAKGQFGLSDSDLTTTVRAGHD</sequence>
<dbReference type="PANTHER" id="PTHR47178:SF5">
    <property type="entry name" value="FAD-BINDING DOMAIN-CONTAINING PROTEIN"/>
    <property type="match status" value="1"/>
</dbReference>
<dbReference type="PANTHER" id="PTHR47178">
    <property type="entry name" value="MONOOXYGENASE, FAD-BINDING"/>
    <property type="match status" value="1"/>
</dbReference>
<feature type="domain" description="FAD-binding" evidence="6">
    <location>
        <begin position="306"/>
        <end position="367"/>
    </location>
</feature>
<feature type="chain" id="PRO_5041304504" description="FAD-binding domain-containing protein" evidence="5">
    <location>
        <begin position="25"/>
        <end position="393"/>
    </location>
</feature>
<gene>
    <name evidence="7" type="ORF">MKK02DRAFT_44083</name>
</gene>
<evidence type="ECO:0000256" key="3">
    <source>
        <dbReference type="ARBA" id="ARBA00023002"/>
    </source>
</evidence>
<dbReference type="GeneID" id="77731965"/>
<dbReference type="GO" id="GO:0004497">
    <property type="term" value="F:monooxygenase activity"/>
    <property type="evidence" value="ECO:0007669"/>
    <property type="project" value="UniProtKB-KW"/>
</dbReference>
<feature type="signal peptide" evidence="5">
    <location>
        <begin position="1"/>
        <end position="24"/>
    </location>
</feature>
<accession>A0AA38H710</accession>
<name>A0AA38H710_9TREE</name>
<keyword evidence="5" id="KW-0732">Signal</keyword>
<keyword evidence="2" id="KW-0274">FAD</keyword>
<dbReference type="InterPro" id="IPR002938">
    <property type="entry name" value="FAD-bd"/>
</dbReference>
<dbReference type="InterPro" id="IPR036188">
    <property type="entry name" value="FAD/NAD-bd_sf"/>
</dbReference>
<keyword evidence="3" id="KW-0560">Oxidoreductase</keyword>
<dbReference type="Pfam" id="PF01494">
    <property type="entry name" value="FAD_binding_3"/>
    <property type="match status" value="1"/>
</dbReference>
<dbReference type="AlphaFoldDB" id="A0AA38H710"/>
<evidence type="ECO:0000313" key="7">
    <source>
        <dbReference type="EMBL" id="KAI9635395.1"/>
    </source>
</evidence>
<organism evidence="7 8">
    <name type="scientific">Dioszegia hungarica</name>
    <dbReference type="NCBI Taxonomy" id="4972"/>
    <lineage>
        <taxon>Eukaryota</taxon>
        <taxon>Fungi</taxon>
        <taxon>Dikarya</taxon>
        <taxon>Basidiomycota</taxon>
        <taxon>Agaricomycotina</taxon>
        <taxon>Tremellomycetes</taxon>
        <taxon>Tremellales</taxon>
        <taxon>Bulleribasidiaceae</taxon>
        <taxon>Dioszegia</taxon>
    </lineage>
</organism>
<keyword evidence="8" id="KW-1185">Reference proteome</keyword>
<protein>
    <recommendedName>
        <fullName evidence="6">FAD-binding domain-containing protein</fullName>
    </recommendedName>
</protein>